<dbReference type="CDD" id="cd01392">
    <property type="entry name" value="HTH_LacI"/>
    <property type="match status" value="1"/>
</dbReference>
<evidence type="ECO:0000313" key="5">
    <source>
        <dbReference type="EMBL" id="CAB4540216.1"/>
    </source>
</evidence>
<dbReference type="EMBL" id="CAFBPI010000049">
    <property type="protein sequence ID" value="CAB5017922.1"/>
    <property type="molecule type" value="Genomic_DNA"/>
</dbReference>
<dbReference type="GO" id="GO:0003700">
    <property type="term" value="F:DNA-binding transcription factor activity"/>
    <property type="evidence" value="ECO:0007669"/>
    <property type="project" value="TreeGrafter"/>
</dbReference>
<gene>
    <name evidence="5" type="ORF">UFOPK1380_01006</name>
    <name evidence="6" type="ORF">UFOPK1778_00674</name>
    <name evidence="7" type="ORF">UFOPK1863_00969</name>
    <name evidence="8" type="ORF">UFOPK2689_01172</name>
    <name evidence="9" type="ORF">UFOPK3874_00212</name>
    <name evidence="10" type="ORF">UFOPK4095_00835</name>
</gene>
<accession>A0A6J6FSF7</accession>
<evidence type="ECO:0000256" key="2">
    <source>
        <dbReference type="ARBA" id="ARBA00023125"/>
    </source>
</evidence>
<evidence type="ECO:0000256" key="1">
    <source>
        <dbReference type="ARBA" id="ARBA00023015"/>
    </source>
</evidence>
<proteinExistence type="predicted"/>
<evidence type="ECO:0000313" key="9">
    <source>
        <dbReference type="EMBL" id="CAB4955549.1"/>
    </source>
</evidence>
<organism evidence="6">
    <name type="scientific">freshwater metagenome</name>
    <dbReference type="NCBI Taxonomy" id="449393"/>
    <lineage>
        <taxon>unclassified sequences</taxon>
        <taxon>metagenomes</taxon>
        <taxon>ecological metagenomes</taxon>
    </lineage>
</organism>
<evidence type="ECO:0000313" key="6">
    <source>
        <dbReference type="EMBL" id="CAB4590579.1"/>
    </source>
</evidence>
<dbReference type="InterPro" id="IPR010982">
    <property type="entry name" value="Lambda_DNA-bd_dom_sf"/>
</dbReference>
<reference evidence="6" key="1">
    <citation type="submission" date="2020-05" db="EMBL/GenBank/DDBJ databases">
        <authorList>
            <person name="Chiriac C."/>
            <person name="Salcher M."/>
            <person name="Ghai R."/>
            <person name="Kavagutti S V."/>
        </authorList>
    </citation>
    <scope>NUCLEOTIDE SEQUENCE</scope>
</reference>
<dbReference type="EMBL" id="CAEZUD010000029">
    <property type="protein sequence ID" value="CAB4590579.1"/>
    <property type="molecule type" value="Genomic_DNA"/>
</dbReference>
<dbReference type="Pfam" id="PF00356">
    <property type="entry name" value="LacI"/>
    <property type="match status" value="1"/>
</dbReference>
<dbReference type="PROSITE" id="PS50932">
    <property type="entry name" value="HTH_LACI_2"/>
    <property type="match status" value="1"/>
</dbReference>
<dbReference type="InterPro" id="IPR000843">
    <property type="entry name" value="HTH_LacI"/>
</dbReference>
<dbReference type="AlphaFoldDB" id="A0A6J6FSF7"/>
<evidence type="ECO:0000313" key="10">
    <source>
        <dbReference type="EMBL" id="CAB5017922.1"/>
    </source>
</evidence>
<protein>
    <submittedName>
        <fullName evidence="6">Unannotated protein</fullName>
    </submittedName>
</protein>
<dbReference type="EMBL" id="CAEZYL010000105">
    <property type="protein sequence ID" value="CAB4731049.1"/>
    <property type="molecule type" value="Genomic_DNA"/>
</dbReference>
<dbReference type="EMBL" id="CAEZSC010000069">
    <property type="protein sequence ID" value="CAB4540216.1"/>
    <property type="molecule type" value="Genomic_DNA"/>
</dbReference>
<evidence type="ECO:0000313" key="8">
    <source>
        <dbReference type="EMBL" id="CAB4731049.1"/>
    </source>
</evidence>
<dbReference type="PANTHER" id="PTHR30146:SF109">
    <property type="entry name" value="HTH-TYPE TRANSCRIPTIONAL REGULATOR GALS"/>
    <property type="match status" value="1"/>
</dbReference>
<keyword evidence="3" id="KW-0804">Transcription</keyword>
<sequence>MGKNRITIHDVAAKAGVAISSVSRVLSGHLDVSEKMRAKVESAVAELGYEPDHLAQSLRKGATNTIGFMIRDITNPLFSIVAQSAEHELRKAGYSMILINSHGDLEAEKENFALFKRRRIDGVIASLVSEDSPYVRNTISELGSPVVLLDREVTGLNASAVICDHASGVKHATADLIKNGFSRIAFVSGRKDVFISRNRIKGYEEALSEARIKVDENLIRLGKFGEDFAYEQTKDLFSGKGAPDALITGGIGASTGALRALKELKIKPGKDLAFVALDEWPMFDVLTADLSSVYRDPEEMGHQSARLILDLIAGEATAQAVVPTLYRRRASSKKV</sequence>
<evidence type="ECO:0000313" key="7">
    <source>
        <dbReference type="EMBL" id="CAB4619854.1"/>
    </source>
</evidence>
<dbReference type="GO" id="GO:0000976">
    <property type="term" value="F:transcription cis-regulatory region binding"/>
    <property type="evidence" value="ECO:0007669"/>
    <property type="project" value="TreeGrafter"/>
</dbReference>
<keyword evidence="2" id="KW-0238">DNA-binding</keyword>
<feature type="domain" description="HTH lacI-type" evidence="4">
    <location>
        <begin position="6"/>
        <end position="60"/>
    </location>
</feature>
<dbReference type="Gene3D" id="3.40.50.2300">
    <property type="match status" value="2"/>
</dbReference>
<dbReference type="PANTHER" id="PTHR30146">
    <property type="entry name" value="LACI-RELATED TRANSCRIPTIONAL REPRESSOR"/>
    <property type="match status" value="1"/>
</dbReference>
<dbReference type="SMART" id="SM00354">
    <property type="entry name" value="HTH_LACI"/>
    <property type="match status" value="1"/>
</dbReference>
<dbReference type="EMBL" id="CAFBNS010000021">
    <property type="protein sequence ID" value="CAB4955549.1"/>
    <property type="molecule type" value="Genomic_DNA"/>
</dbReference>
<evidence type="ECO:0000256" key="3">
    <source>
        <dbReference type="ARBA" id="ARBA00023163"/>
    </source>
</evidence>
<evidence type="ECO:0000259" key="4">
    <source>
        <dbReference type="PROSITE" id="PS50932"/>
    </source>
</evidence>
<dbReference type="InterPro" id="IPR046335">
    <property type="entry name" value="LacI/GalR-like_sensor"/>
</dbReference>
<dbReference type="SUPFAM" id="SSF47413">
    <property type="entry name" value="lambda repressor-like DNA-binding domains"/>
    <property type="match status" value="1"/>
</dbReference>
<dbReference type="Pfam" id="PF13377">
    <property type="entry name" value="Peripla_BP_3"/>
    <property type="match status" value="1"/>
</dbReference>
<dbReference type="InterPro" id="IPR028082">
    <property type="entry name" value="Peripla_BP_I"/>
</dbReference>
<name>A0A6J6FSF7_9ZZZZ</name>
<dbReference type="SUPFAM" id="SSF53822">
    <property type="entry name" value="Periplasmic binding protein-like I"/>
    <property type="match status" value="1"/>
</dbReference>
<dbReference type="Gene3D" id="1.10.260.40">
    <property type="entry name" value="lambda repressor-like DNA-binding domains"/>
    <property type="match status" value="1"/>
</dbReference>
<keyword evidence="1" id="KW-0805">Transcription regulation</keyword>
<dbReference type="EMBL" id="CAEZUY010000116">
    <property type="protein sequence ID" value="CAB4619854.1"/>
    <property type="molecule type" value="Genomic_DNA"/>
</dbReference>